<evidence type="ECO:0000313" key="1">
    <source>
        <dbReference type="EMBL" id="MBD2196837.1"/>
    </source>
</evidence>
<gene>
    <name evidence="1" type="ORF">H6G24_15220</name>
</gene>
<accession>A0ABR8AE73</accession>
<dbReference type="EMBL" id="JACJQH010000021">
    <property type="protein sequence ID" value="MBD2196837.1"/>
    <property type="molecule type" value="Genomic_DNA"/>
</dbReference>
<proteinExistence type="predicted"/>
<protein>
    <submittedName>
        <fullName evidence="1">Uncharacterized protein</fullName>
    </submittedName>
</protein>
<comment type="caution">
    <text evidence="1">The sequence shown here is derived from an EMBL/GenBank/DDBJ whole genome shotgun (WGS) entry which is preliminary data.</text>
</comment>
<dbReference type="RefSeq" id="WP_190542730.1">
    <property type="nucleotide sequence ID" value="NZ_CAWPNO010000053.1"/>
</dbReference>
<reference evidence="1 2" key="1">
    <citation type="journal article" date="2020" name="ISME J.">
        <title>Comparative genomics reveals insights into cyanobacterial evolution and habitat adaptation.</title>
        <authorList>
            <person name="Chen M.Y."/>
            <person name="Teng W.K."/>
            <person name="Zhao L."/>
            <person name="Hu C.X."/>
            <person name="Zhou Y.K."/>
            <person name="Han B.P."/>
            <person name="Song L.R."/>
            <person name="Shu W.S."/>
        </authorList>
    </citation>
    <scope>NUCLEOTIDE SEQUENCE [LARGE SCALE GENOMIC DNA]</scope>
    <source>
        <strain evidence="1 2">FACHB-288</strain>
    </source>
</reference>
<keyword evidence="2" id="KW-1185">Reference proteome</keyword>
<evidence type="ECO:0000313" key="2">
    <source>
        <dbReference type="Proteomes" id="UP000658514"/>
    </source>
</evidence>
<name>A0ABR8AE73_9CYAN</name>
<dbReference type="Proteomes" id="UP000658514">
    <property type="component" value="Unassembled WGS sequence"/>
</dbReference>
<sequence length="89" mass="10151">MNQMQDYKRLSAIYPAKQAIMSTVLIFENSFTDIEILSQYIIQARHDLIQAQKSLFDNCFAVIVGTFISSLTLLFKGEPESKSFLIRGI</sequence>
<organism evidence="1 2">
    <name type="scientific">Calothrix parietina FACHB-288</name>
    <dbReference type="NCBI Taxonomy" id="2692896"/>
    <lineage>
        <taxon>Bacteria</taxon>
        <taxon>Bacillati</taxon>
        <taxon>Cyanobacteriota</taxon>
        <taxon>Cyanophyceae</taxon>
        <taxon>Nostocales</taxon>
        <taxon>Calotrichaceae</taxon>
        <taxon>Calothrix</taxon>
    </lineage>
</organism>